<evidence type="ECO:0000256" key="1">
    <source>
        <dbReference type="ARBA" id="ARBA00009641"/>
    </source>
</evidence>
<keyword evidence="3" id="KW-0479">Metal-binding</keyword>
<dbReference type="InterPro" id="IPR000966">
    <property type="entry name" value="Metalthion_5"/>
</dbReference>
<reference evidence="7" key="2">
    <citation type="submission" date="2009-01" db="EMBL/GenBank/DDBJ databases">
        <authorList>
            <person name="Carlson J."/>
            <person name="Booth B."/>
            <person name="Frise E."/>
            <person name="Park S."/>
            <person name="Wan K."/>
            <person name="Yu C."/>
            <person name="Celniker S."/>
        </authorList>
    </citation>
    <scope>NUCLEOTIDE SEQUENCE</scope>
</reference>
<dbReference type="Pfam" id="PF02067">
    <property type="entry name" value="Metallothio_5"/>
    <property type="match status" value="1"/>
</dbReference>
<keyword evidence="4" id="KW-0862">Zinc</keyword>
<sequence>MVCKGCGTNCKCQDTKCGDNCACNQDCKCGARMAPKISVARASSLSRSIR</sequence>
<evidence type="ECO:0000256" key="2">
    <source>
        <dbReference type="ARBA" id="ARBA00022539"/>
    </source>
</evidence>
<name>Q4V3Y5_DROME</name>
<dbReference type="GO" id="GO:0046872">
    <property type="term" value="F:metal ion binding"/>
    <property type="evidence" value="ECO:0007669"/>
    <property type="project" value="UniProtKB-KW"/>
</dbReference>
<organism evidence="7">
    <name type="scientific">Drosophila melanogaster</name>
    <name type="common">Fruit fly</name>
    <dbReference type="NCBI Taxonomy" id="7227"/>
    <lineage>
        <taxon>Eukaryota</taxon>
        <taxon>Metazoa</taxon>
        <taxon>Ecdysozoa</taxon>
        <taxon>Arthropoda</taxon>
        <taxon>Hexapoda</taxon>
        <taxon>Insecta</taxon>
        <taxon>Pterygota</taxon>
        <taxon>Neoptera</taxon>
        <taxon>Endopterygota</taxon>
        <taxon>Diptera</taxon>
        <taxon>Brachycera</taxon>
        <taxon>Muscomorpha</taxon>
        <taxon>Ephydroidea</taxon>
        <taxon>Drosophilidae</taxon>
        <taxon>Drosophila</taxon>
        <taxon>Sophophora</taxon>
    </lineage>
</organism>
<gene>
    <name evidence="7" type="primary">MtnC-RA</name>
</gene>
<reference evidence="7" key="1">
    <citation type="submission" date="2005-05" db="EMBL/GenBank/DDBJ databases">
        <authorList>
            <person name="Stapleton M."/>
            <person name="Carlson J."/>
            <person name="Chavez C."/>
            <person name="Frise E."/>
            <person name="George R."/>
            <person name="Pacleb J."/>
            <person name="Park S."/>
            <person name="Wan K."/>
            <person name="Yu C."/>
            <person name="Celniker S."/>
        </authorList>
    </citation>
    <scope>NUCLEOTIDE SEQUENCE</scope>
</reference>
<dbReference type="PRINTS" id="PR00872">
    <property type="entry name" value="MTDIPTERA"/>
</dbReference>
<protein>
    <submittedName>
        <fullName evidence="7">IP02914p</fullName>
    </submittedName>
    <submittedName>
        <fullName evidence="6">IP03114p</fullName>
    </submittedName>
</protein>
<dbReference type="EMBL" id="BT023221">
    <property type="protein sequence ID" value="AAY55637.2"/>
    <property type="molecule type" value="mRNA"/>
</dbReference>
<evidence type="ECO:0000256" key="4">
    <source>
        <dbReference type="ARBA" id="ARBA00022833"/>
    </source>
</evidence>
<evidence type="ECO:0000256" key="5">
    <source>
        <dbReference type="ARBA" id="ARBA00023008"/>
    </source>
</evidence>
<keyword evidence="2" id="KW-0104">Cadmium</keyword>
<dbReference type="EMBL" id="BT023201">
    <property type="protein sequence ID" value="AAY55617.2"/>
    <property type="molecule type" value="mRNA"/>
</dbReference>
<proteinExistence type="evidence at transcript level"/>
<evidence type="ECO:0000313" key="7">
    <source>
        <dbReference type="EMBL" id="AAY55637.2"/>
    </source>
</evidence>
<keyword evidence="5" id="KW-0186">Copper</keyword>
<evidence type="ECO:0000256" key="3">
    <source>
        <dbReference type="ARBA" id="ARBA00022723"/>
    </source>
</evidence>
<dbReference type="AlphaFoldDB" id="Q4V3Y5"/>
<evidence type="ECO:0000313" key="6">
    <source>
        <dbReference type="EMBL" id="AAY55617.2"/>
    </source>
</evidence>
<accession>Q4V3Y5</accession>
<comment type="similarity">
    <text evidence="1">Belongs to the metallothionein superfamily. Type 5 family.</text>
</comment>